<protein>
    <submittedName>
        <fullName evidence="8">Lipopolysaccharide biosynthesis protein</fullName>
    </submittedName>
</protein>
<gene>
    <name evidence="8" type="ORF">CPT34_20330</name>
</gene>
<keyword evidence="3" id="KW-1003">Cell membrane</keyword>
<evidence type="ECO:0000313" key="8">
    <source>
        <dbReference type="EMBL" id="PCK79314.1"/>
    </source>
</evidence>
<feature type="transmembrane region" description="Helical" evidence="7">
    <location>
        <begin position="20"/>
        <end position="38"/>
    </location>
</feature>
<keyword evidence="5 7" id="KW-1133">Transmembrane helix</keyword>
<dbReference type="PANTHER" id="PTHR30250">
    <property type="entry name" value="PST FAMILY PREDICTED COLANIC ACID TRANSPORTER"/>
    <property type="match status" value="1"/>
</dbReference>
<comment type="caution">
    <text evidence="8">The sequence shown here is derived from an EMBL/GenBank/DDBJ whole genome shotgun (WGS) entry which is preliminary data.</text>
</comment>
<feature type="transmembrane region" description="Helical" evidence="7">
    <location>
        <begin position="44"/>
        <end position="63"/>
    </location>
</feature>
<feature type="transmembrane region" description="Helical" evidence="7">
    <location>
        <begin position="380"/>
        <end position="402"/>
    </location>
</feature>
<name>A0A2A5KQJ1_9HYPH</name>
<evidence type="ECO:0000256" key="2">
    <source>
        <dbReference type="ARBA" id="ARBA00007430"/>
    </source>
</evidence>
<evidence type="ECO:0000256" key="7">
    <source>
        <dbReference type="SAM" id="Phobius"/>
    </source>
</evidence>
<reference evidence="8 9" key="1">
    <citation type="submission" date="2017-09" db="EMBL/GenBank/DDBJ databases">
        <title>Comparative genomics of rhizobia isolated from Phaseolus vulgaris in China.</title>
        <authorList>
            <person name="Tong W."/>
        </authorList>
    </citation>
    <scope>NUCLEOTIDE SEQUENCE [LARGE SCALE GENOMIC DNA]</scope>
    <source>
        <strain evidence="8 9">L101</strain>
    </source>
</reference>
<evidence type="ECO:0000256" key="6">
    <source>
        <dbReference type="ARBA" id="ARBA00023136"/>
    </source>
</evidence>
<evidence type="ECO:0000256" key="3">
    <source>
        <dbReference type="ARBA" id="ARBA00022475"/>
    </source>
</evidence>
<organism evidence="8 9">
    <name type="scientific">Rhizobium sophoriradicis</name>
    <dbReference type="NCBI Taxonomy" id="1535245"/>
    <lineage>
        <taxon>Bacteria</taxon>
        <taxon>Pseudomonadati</taxon>
        <taxon>Pseudomonadota</taxon>
        <taxon>Alphaproteobacteria</taxon>
        <taxon>Hyphomicrobiales</taxon>
        <taxon>Rhizobiaceae</taxon>
        <taxon>Rhizobium/Agrobacterium group</taxon>
        <taxon>Rhizobium</taxon>
    </lineage>
</organism>
<dbReference type="Pfam" id="PF13440">
    <property type="entry name" value="Polysacc_synt_3"/>
    <property type="match status" value="1"/>
</dbReference>
<feature type="transmembrane region" description="Helical" evidence="7">
    <location>
        <begin position="285"/>
        <end position="304"/>
    </location>
</feature>
<comment type="similarity">
    <text evidence="2">Belongs to the polysaccharide synthase family.</text>
</comment>
<evidence type="ECO:0000256" key="1">
    <source>
        <dbReference type="ARBA" id="ARBA00004651"/>
    </source>
</evidence>
<feature type="transmembrane region" description="Helical" evidence="7">
    <location>
        <begin position="112"/>
        <end position="129"/>
    </location>
</feature>
<dbReference type="EMBL" id="NXDM01000020">
    <property type="protein sequence ID" value="PCK79314.1"/>
    <property type="molecule type" value="Genomic_DNA"/>
</dbReference>
<dbReference type="GO" id="GO:0005886">
    <property type="term" value="C:plasma membrane"/>
    <property type="evidence" value="ECO:0007669"/>
    <property type="project" value="UniProtKB-SubCell"/>
</dbReference>
<feature type="transmembrane region" description="Helical" evidence="7">
    <location>
        <begin position="441"/>
        <end position="466"/>
    </location>
</feature>
<proteinExistence type="inferred from homology"/>
<dbReference type="Proteomes" id="UP000218807">
    <property type="component" value="Unassembled WGS sequence"/>
</dbReference>
<evidence type="ECO:0000256" key="5">
    <source>
        <dbReference type="ARBA" id="ARBA00022989"/>
    </source>
</evidence>
<keyword evidence="4 7" id="KW-0812">Transmembrane</keyword>
<evidence type="ECO:0000313" key="9">
    <source>
        <dbReference type="Proteomes" id="UP000218807"/>
    </source>
</evidence>
<feature type="transmembrane region" description="Helical" evidence="7">
    <location>
        <begin position="414"/>
        <end position="435"/>
    </location>
</feature>
<dbReference type="AlphaFoldDB" id="A0A2A5KQJ1"/>
<comment type="subcellular location">
    <subcellularLocation>
        <location evidence="1">Cell membrane</location>
        <topology evidence="1">Multi-pass membrane protein</topology>
    </subcellularLocation>
</comment>
<sequence length="493" mass="53207">MSSVSQRTATASIWTISGKFLARMLDFVSLLVLARLLSPADFGLVAIATSVLVIVEAILDLPLTQALMRQSSPSDEMFATAFTLSLLRGLAISLLMMIISWPMALVYNDPRLFALVAVLAIAPAMRSVVSPRMVLFMQRFDFKREFALDLIAKGSTLLFGVGVAVATGSYWGLAIGAVAGPTAAMITSYVLAPMRPTFSLSEWKHFQDMISWNTVSQVLSSINWQLDRLLLPRFTGLSTFGAFSVADNIAGIPYQTFVGPLLRPLMAAFSTVEDRRNLIAAYLKATNAITFVAAPILIALALLAEPTVRILVGEKWASAAPILQWLCLVSLLGLPTNMMPPLAMVMNNTRYVALRMFVEFAVRVPVTILGIGYFQVAGALGARIVAVLVAYGASLVITRRLIGASFATQLNSFIRPLAASLPMIAFLLWVGPMLVAMPVGVTLVVCVALCGGVAAGIFWVGALLLWHMVGRPDGIEAIVVQRLMPRRNEVLTS</sequence>
<dbReference type="CDD" id="cd13127">
    <property type="entry name" value="MATE_tuaB_like"/>
    <property type="match status" value="1"/>
</dbReference>
<accession>A0A2A5KQJ1</accession>
<dbReference type="InterPro" id="IPR050833">
    <property type="entry name" value="Poly_Biosynth_Transport"/>
</dbReference>
<keyword evidence="9" id="KW-1185">Reference proteome</keyword>
<dbReference type="RefSeq" id="WP_077994884.1">
    <property type="nucleotide sequence ID" value="NZ_NXDM01000020.1"/>
</dbReference>
<dbReference type="PANTHER" id="PTHR30250:SF10">
    <property type="entry name" value="LIPOPOLYSACCHARIDE BIOSYNTHESIS PROTEIN WZXC"/>
    <property type="match status" value="1"/>
</dbReference>
<feature type="transmembrane region" description="Helical" evidence="7">
    <location>
        <begin position="84"/>
        <end position="106"/>
    </location>
</feature>
<keyword evidence="6 7" id="KW-0472">Membrane</keyword>
<evidence type="ECO:0000256" key="4">
    <source>
        <dbReference type="ARBA" id="ARBA00022692"/>
    </source>
</evidence>
<feature type="transmembrane region" description="Helical" evidence="7">
    <location>
        <begin position="316"/>
        <end position="335"/>
    </location>
</feature>
<feature type="transmembrane region" description="Helical" evidence="7">
    <location>
        <begin position="356"/>
        <end position="374"/>
    </location>
</feature>